<dbReference type="PROSITE" id="PS50405">
    <property type="entry name" value="GST_CTER"/>
    <property type="match status" value="1"/>
</dbReference>
<dbReference type="AlphaFoldDB" id="A0AAI8YPB4"/>
<dbReference type="InterPro" id="IPR040079">
    <property type="entry name" value="Glutathione_S-Trfase"/>
</dbReference>
<accession>A0AAI8YPB4</accession>
<dbReference type="InterPro" id="IPR036249">
    <property type="entry name" value="Thioredoxin-like_sf"/>
</dbReference>
<evidence type="ECO:0008006" key="5">
    <source>
        <dbReference type="Google" id="ProtNLM"/>
    </source>
</evidence>
<organism evidence="3 4">
    <name type="scientific">Lecanosticta acicola</name>
    <dbReference type="NCBI Taxonomy" id="111012"/>
    <lineage>
        <taxon>Eukaryota</taxon>
        <taxon>Fungi</taxon>
        <taxon>Dikarya</taxon>
        <taxon>Ascomycota</taxon>
        <taxon>Pezizomycotina</taxon>
        <taxon>Dothideomycetes</taxon>
        <taxon>Dothideomycetidae</taxon>
        <taxon>Mycosphaerellales</taxon>
        <taxon>Mycosphaerellaceae</taxon>
        <taxon>Lecanosticta</taxon>
    </lineage>
</organism>
<dbReference type="InterPro" id="IPR036282">
    <property type="entry name" value="Glutathione-S-Trfase_C_sf"/>
</dbReference>
<dbReference type="SFLD" id="SFLDG00358">
    <property type="entry name" value="Main_(cytGST)"/>
    <property type="match status" value="1"/>
</dbReference>
<dbReference type="Pfam" id="PF13409">
    <property type="entry name" value="GST_N_2"/>
    <property type="match status" value="1"/>
</dbReference>
<evidence type="ECO:0000259" key="2">
    <source>
        <dbReference type="PROSITE" id="PS50405"/>
    </source>
</evidence>
<dbReference type="EMBL" id="CAVMBE010000001">
    <property type="protein sequence ID" value="CAK3758338.1"/>
    <property type="molecule type" value="Genomic_DNA"/>
</dbReference>
<dbReference type="InterPro" id="IPR004045">
    <property type="entry name" value="Glutathione_S-Trfase_N"/>
</dbReference>
<dbReference type="PANTHER" id="PTHR43968:SF8">
    <property type="entry name" value="S-TRANSFERASE, PUTATIVE (AFU_ORTHOLOGUE AFUA_2G00590)-RELATED"/>
    <property type="match status" value="1"/>
</dbReference>
<dbReference type="SUPFAM" id="SSF47616">
    <property type="entry name" value="GST C-terminal domain-like"/>
    <property type="match status" value="1"/>
</dbReference>
<dbReference type="PROSITE" id="PS51354">
    <property type="entry name" value="GLUTAREDOXIN_2"/>
    <property type="match status" value="1"/>
</dbReference>
<sequence length="265" mass="28862">MTTTTTTTTTTTNGTNGAQNVAAPKITLYTNHMCPYAHRAHITLEELGLPYEEVLIDLTTPRPQWYLDINPRGLVPSIKYTVPGIYDEEILTESAIVAQFLVDSFPGHLMPASRGGEPDAPLQRARIGFFVDTWNSKIGSQYAALLFAPTASEKETKISSLLSALEAEIEPLLATTSAERPFFGGSEHLTFAEVMAAPFVLRWYSLARDGEVIPASLAEKLDALPKFGVWARAVTAHPSVRKVYPEEAAVAGTKRKPASMQAGKK</sequence>
<feature type="domain" description="GST C-terminal" evidence="2">
    <location>
        <begin position="120"/>
        <end position="260"/>
    </location>
</feature>
<proteinExistence type="predicted"/>
<dbReference type="PANTHER" id="PTHR43968">
    <property type="match status" value="1"/>
</dbReference>
<dbReference type="PROSITE" id="PS50404">
    <property type="entry name" value="GST_NTER"/>
    <property type="match status" value="1"/>
</dbReference>
<dbReference type="Gene3D" id="1.20.1050.10">
    <property type="match status" value="1"/>
</dbReference>
<dbReference type="InterPro" id="IPR010987">
    <property type="entry name" value="Glutathione-S-Trfase_C-like"/>
</dbReference>
<feature type="domain" description="GST N-terminal" evidence="1">
    <location>
        <begin position="24"/>
        <end position="109"/>
    </location>
</feature>
<dbReference type="Gene3D" id="3.40.30.10">
    <property type="entry name" value="Glutaredoxin"/>
    <property type="match status" value="1"/>
</dbReference>
<dbReference type="SUPFAM" id="SSF52833">
    <property type="entry name" value="Thioredoxin-like"/>
    <property type="match status" value="1"/>
</dbReference>
<dbReference type="InterPro" id="IPR050983">
    <property type="entry name" value="GST_Omega/HSP26"/>
</dbReference>
<dbReference type="GO" id="GO:0005737">
    <property type="term" value="C:cytoplasm"/>
    <property type="evidence" value="ECO:0007669"/>
    <property type="project" value="TreeGrafter"/>
</dbReference>
<name>A0AAI8YPB4_9PEZI</name>
<evidence type="ECO:0000313" key="3">
    <source>
        <dbReference type="EMBL" id="CAK3758338.1"/>
    </source>
</evidence>
<reference evidence="3" key="1">
    <citation type="submission" date="2023-11" db="EMBL/GenBank/DDBJ databases">
        <authorList>
            <person name="Alioto T."/>
            <person name="Alioto T."/>
            <person name="Gomez Garrido J."/>
        </authorList>
    </citation>
    <scope>NUCLEOTIDE SEQUENCE</scope>
</reference>
<keyword evidence="4" id="KW-1185">Reference proteome</keyword>
<dbReference type="SFLD" id="SFLDS00019">
    <property type="entry name" value="Glutathione_Transferase_(cytos"/>
    <property type="match status" value="1"/>
</dbReference>
<dbReference type="Proteomes" id="UP001296104">
    <property type="component" value="Unassembled WGS sequence"/>
</dbReference>
<evidence type="ECO:0000259" key="1">
    <source>
        <dbReference type="PROSITE" id="PS50404"/>
    </source>
</evidence>
<gene>
    <name evidence="3" type="ORF">LECACI_7A000264</name>
</gene>
<protein>
    <recommendedName>
        <fullName evidence="5">Thioredoxin-like protein</fullName>
    </recommendedName>
</protein>
<dbReference type="CDD" id="cd00570">
    <property type="entry name" value="GST_N_family"/>
    <property type="match status" value="1"/>
</dbReference>
<evidence type="ECO:0000313" key="4">
    <source>
        <dbReference type="Proteomes" id="UP001296104"/>
    </source>
</evidence>
<comment type="caution">
    <text evidence="3">The sequence shown here is derived from an EMBL/GenBank/DDBJ whole genome shotgun (WGS) entry which is preliminary data.</text>
</comment>